<feature type="domain" description="Major facilitator superfamily (MFS) profile" evidence="9">
    <location>
        <begin position="14"/>
        <end position="478"/>
    </location>
</feature>
<dbReference type="PANTHER" id="PTHR42718:SF9">
    <property type="entry name" value="MAJOR FACILITATOR SUPERFAMILY MULTIDRUG TRANSPORTER MFSC"/>
    <property type="match status" value="1"/>
</dbReference>
<dbReference type="GeneID" id="85230691"/>
<reference evidence="10 11" key="1">
    <citation type="submission" date="2019-09" db="EMBL/GenBank/DDBJ databases">
        <title>The complete genome of Methanoplanus sp. FWC-SCC4.</title>
        <authorList>
            <person name="Chen S.-C."/>
            <person name="Zhou Y.-Z."/>
            <person name="Lai M.-C."/>
        </authorList>
    </citation>
    <scope>NUCLEOTIDE SEQUENCE [LARGE SCALE GENOMIC DNA]</scope>
    <source>
        <strain evidence="10 11">FWC-SCC4</strain>
    </source>
</reference>
<dbReference type="CDD" id="cd17321">
    <property type="entry name" value="MFS_MMR_MDR_like"/>
    <property type="match status" value="1"/>
</dbReference>
<dbReference type="InterPro" id="IPR036259">
    <property type="entry name" value="MFS_trans_sf"/>
</dbReference>
<dbReference type="Pfam" id="PF07690">
    <property type="entry name" value="MFS_1"/>
    <property type="match status" value="1"/>
</dbReference>
<feature type="transmembrane region" description="Helical" evidence="8">
    <location>
        <begin position="273"/>
        <end position="297"/>
    </location>
</feature>
<dbReference type="AlphaFoldDB" id="A0AA97FE27"/>
<dbReference type="PROSITE" id="PS50850">
    <property type="entry name" value="MFS"/>
    <property type="match status" value="1"/>
</dbReference>
<dbReference type="RefSeq" id="WP_317136615.1">
    <property type="nucleotide sequence ID" value="NZ_CP043875.1"/>
</dbReference>
<keyword evidence="5 8" id="KW-0812">Transmembrane</keyword>
<keyword evidence="3" id="KW-0813">Transport</keyword>
<evidence type="ECO:0000256" key="8">
    <source>
        <dbReference type="SAM" id="Phobius"/>
    </source>
</evidence>
<keyword evidence="6 8" id="KW-1133">Transmembrane helix</keyword>
<feature type="transmembrane region" description="Helical" evidence="8">
    <location>
        <begin position="143"/>
        <end position="164"/>
    </location>
</feature>
<evidence type="ECO:0000256" key="3">
    <source>
        <dbReference type="ARBA" id="ARBA00022448"/>
    </source>
</evidence>
<feature type="transmembrane region" description="Helical" evidence="8">
    <location>
        <begin position="170"/>
        <end position="190"/>
    </location>
</feature>
<dbReference type="InterPro" id="IPR011701">
    <property type="entry name" value="MFS"/>
</dbReference>
<feature type="transmembrane region" description="Helical" evidence="8">
    <location>
        <begin position="202"/>
        <end position="225"/>
    </location>
</feature>
<dbReference type="Gene3D" id="1.20.1720.10">
    <property type="entry name" value="Multidrug resistance protein D"/>
    <property type="match status" value="1"/>
</dbReference>
<dbReference type="Proteomes" id="UP001301797">
    <property type="component" value="Chromosome"/>
</dbReference>
<gene>
    <name evidence="10" type="ORF">F1737_10940</name>
</gene>
<dbReference type="GO" id="GO:0022857">
    <property type="term" value="F:transmembrane transporter activity"/>
    <property type="evidence" value="ECO:0007669"/>
    <property type="project" value="InterPro"/>
</dbReference>
<evidence type="ECO:0000256" key="6">
    <source>
        <dbReference type="ARBA" id="ARBA00022989"/>
    </source>
</evidence>
<feature type="transmembrane region" description="Helical" evidence="8">
    <location>
        <begin position="231"/>
        <end position="252"/>
    </location>
</feature>
<feature type="transmembrane region" description="Helical" evidence="8">
    <location>
        <begin position="80"/>
        <end position="102"/>
    </location>
</feature>
<evidence type="ECO:0000256" key="2">
    <source>
        <dbReference type="ARBA" id="ARBA00008537"/>
    </source>
</evidence>
<feature type="transmembrane region" description="Helical" evidence="8">
    <location>
        <begin position="447"/>
        <end position="473"/>
    </location>
</feature>
<protein>
    <submittedName>
        <fullName evidence="10">MFS transporter</fullName>
    </submittedName>
</protein>
<dbReference type="InterPro" id="IPR020846">
    <property type="entry name" value="MFS_dom"/>
</dbReference>
<feature type="transmembrane region" description="Helical" evidence="8">
    <location>
        <begin position="362"/>
        <end position="388"/>
    </location>
</feature>
<evidence type="ECO:0000256" key="4">
    <source>
        <dbReference type="ARBA" id="ARBA00022475"/>
    </source>
</evidence>
<feature type="transmembrane region" description="Helical" evidence="8">
    <location>
        <begin position="409"/>
        <end position="435"/>
    </location>
</feature>
<name>A0AA97FE27_9EURY</name>
<feature type="transmembrane region" description="Helical" evidence="8">
    <location>
        <begin position="45"/>
        <end position="68"/>
    </location>
</feature>
<evidence type="ECO:0000259" key="9">
    <source>
        <dbReference type="PROSITE" id="PS50850"/>
    </source>
</evidence>
<dbReference type="InterPro" id="IPR004638">
    <property type="entry name" value="EmrB-like"/>
</dbReference>
<dbReference type="SUPFAM" id="SSF103473">
    <property type="entry name" value="MFS general substrate transporter"/>
    <property type="match status" value="1"/>
</dbReference>
<dbReference type="PRINTS" id="PR01036">
    <property type="entry name" value="TCRTETB"/>
</dbReference>
<dbReference type="KEGG" id="mefw:F1737_10940"/>
<keyword evidence="7 8" id="KW-0472">Membrane</keyword>
<feature type="transmembrane region" description="Helical" evidence="8">
    <location>
        <begin position="114"/>
        <end position="136"/>
    </location>
</feature>
<evidence type="ECO:0000256" key="7">
    <source>
        <dbReference type="ARBA" id="ARBA00023136"/>
    </source>
</evidence>
<dbReference type="PANTHER" id="PTHR42718">
    <property type="entry name" value="MAJOR FACILITATOR SUPERFAMILY MULTIDRUG TRANSPORTER MFSC"/>
    <property type="match status" value="1"/>
</dbReference>
<comment type="subcellular location">
    <subcellularLocation>
        <location evidence="1">Cell membrane</location>
        <topology evidence="1">Multi-pass membrane protein</topology>
    </subcellularLocation>
</comment>
<evidence type="ECO:0000256" key="1">
    <source>
        <dbReference type="ARBA" id="ARBA00004651"/>
    </source>
</evidence>
<organism evidence="10 11">
    <name type="scientific">Methanochimaera problematica</name>
    <dbReference type="NCBI Taxonomy" id="2609417"/>
    <lineage>
        <taxon>Archaea</taxon>
        <taxon>Methanobacteriati</taxon>
        <taxon>Methanobacteriota</taxon>
        <taxon>Stenosarchaea group</taxon>
        <taxon>Methanomicrobia</taxon>
        <taxon>Methanomicrobiales</taxon>
        <taxon>Methanomicrobiaceae</taxon>
        <taxon>Methanochimaera</taxon>
    </lineage>
</organism>
<feature type="transmembrane region" description="Helical" evidence="8">
    <location>
        <begin position="338"/>
        <end position="356"/>
    </location>
</feature>
<evidence type="ECO:0000256" key="5">
    <source>
        <dbReference type="ARBA" id="ARBA00022692"/>
    </source>
</evidence>
<sequence length="479" mass="51265">MPENNKQKAAFGLLLMTIALAAFMSSLDATIVNIALPTISTDFGISSGTVAWVSLAYLIILSSFMLAFGKIADNKGYKKIFIAGFAVFTLGSLLCGIMPFLFENFWYLVFFRVIQAIGASMLSGLGAGMVAVYLPADLRGRGLAVSTVMASIGLAAGPFLGGIFTQYAGWHWIFLVNIPVGILGIIMGLRHLPPDKKAPGKFIFDYAGSILVFLCIASGIFALNMGAEKGWASPFILGSFVFCAISFLLFIINEKRHVNPLLDLSIFKNRNFSFANASAAIIMLLFTGATFLFPFYLEYVKEFPPAVSGIILVVPSIAMIIAGPVAGIISDRSGSRNICTVSSVICGISFLMFSMLDSSSSLPFLVAGLGMMGFSAGLFIPANSNLIFSYTKREDSGIISSLMMTVRDTGASVGVAVFETIFAAIIYAEIAAYHITSTAPVEIKRGLLVSGFQLTFLSAAVICIVAIAFSYFAKDREKI</sequence>
<evidence type="ECO:0000313" key="10">
    <source>
        <dbReference type="EMBL" id="WOF17157.1"/>
    </source>
</evidence>
<dbReference type="EMBL" id="CP043875">
    <property type="protein sequence ID" value="WOF17157.1"/>
    <property type="molecule type" value="Genomic_DNA"/>
</dbReference>
<proteinExistence type="inferred from homology"/>
<dbReference type="NCBIfam" id="TIGR00711">
    <property type="entry name" value="efflux_EmrB"/>
    <property type="match status" value="1"/>
</dbReference>
<keyword evidence="4" id="KW-1003">Cell membrane</keyword>
<keyword evidence="11" id="KW-1185">Reference proteome</keyword>
<dbReference type="Gene3D" id="1.20.1250.20">
    <property type="entry name" value="MFS general substrate transporter like domains"/>
    <property type="match status" value="1"/>
</dbReference>
<comment type="similarity">
    <text evidence="2">Belongs to the major facilitator superfamily. EmrB family.</text>
</comment>
<dbReference type="GO" id="GO:0005886">
    <property type="term" value="C:plasma membrane"/>
    <property type="evidence" value="ECO:0007669"/>
    <property type="project" value="UniProtKB-SubCell"/>
</dbReference>
<evidence type="ECO:0000313" key="11">
    <source>
        <dbReference type="Proteomes" id="UP001301797"/>
    </source>
</evidence>
<accession>A0AA97FE27</accession>
<feature type="transmembrane region" description="Helical" evidence="8">
    <location>
        <begin position="303"/>
        <end position="326"/>
    </location>
</feature>